<protein>
    <recommendedName>
        <fullName evidence="1">Micro-fibrillar-associated protein 1 C-terminal domain-containing protein</fullName>
    </recommendedName>
</protein>
<dbReference type="EMBL" id="BPVZ01000087">
    <property type="protein sequence ID" value="GKV30515.1"/>
    <property type="molecule type" value="Genomic_DNA"/>
</dbReference>
<comment type="caution">
    <text evidence="2">The sequence shown here is derived from an EMBL/GenBank/DDBJ whole genome shotgun (WGS) entry which is preliminary data.</text>
</comment>
<proteinExistence type="predicted"/>
<evidence type="ECO:0000259" key="1">
    <source>
        <dbReference type="Pfam" id="PF06991"/>
    </source>
</evidence>
<dbReference type="Proteomes" id="UP001054252">
    <property type="component" value="Unassembled WGS sequence"/>
</dbReference>
<dbReference type="Pfam" id="PF06991">
    <property type="entry name" value="MFAP1"/>
    <property type="match status" value="1"/>
</dbReference>
<sequence>MELEANIADVDTDEVNKAEEYEAWKGREIARIKRDREEREAIMLKEKRTKWTRVVNEDATDPDILWAYKYNDPIRAKYISKMAAMNAPMAKSKGIKKSKDWESK</sequence>
<reference evidence="2 3" key="1">
    <citation type="journal article" date="2021" name="Commun. Biol.">
        <title>The genome of Shorea leprosula (Dipterocarpaceae) highlights the ecological relevance of drought in aseasonal tropical rainforests.</title>
        <authorList>
            <person name="Ng K.K.S."/>
            <person name="Kobayashi M.J."/>
            <person name="Fawcett J.A."/>
            <person name="Hatakeyama M."/>
            <person name="Paape T."/>
            <person name="Ng C.H."/>
            <person name="Ang C.C."/>
            <person name="Tnah L.H."/>
            <person name="Lee C.T."/>
            <person name="Nishiyama T."/>
            <person name="Sese J."/>
            <person name="O'Brien M.J."/>
            <person name="Copetti D."/>
            <person name="Mohd Noor M.I."/>
            <person name="Ong R.C."/>
            <person name="Putra M."/>
            <person name="Sireger I.Z."/>
            <person name="Indrioko S."/>
            <person name="Kosugi Y."/>
            <person name="Izuno A."/>
            <person name="Isagi Y."/>
            <person name="Lee S.L."/>
            <person name="Shimizu K.K."/>
        </authorList>
    </citation>
    <scope>NUCLEOTIDE SEQUENCE [LARGE SCALE GENOMIC DNA]</scope>
    <source>
        <strain evidence="2">214</strain>
    </source>
</reference>
<dbReference type="InterPro" id="IPR033194">
    <property type="entry name" value="MFAP1"/>
</dbReference>
<accession>A0AAV5L078</accession>
<keyword evidence="3" id="KW-1185">Reference proteome</keyword>
<feature type="domain" description="Micro-fibrillar-associated protein 1 C-terminal" evidence="1">
    <location>
        <begin position="9"/>
        <end position="57"/>
    </location>
</feature>
<evidence type="ECO:0000313" key="2">
    <source>
        <dbReference type="EMBL" id="GKV30515.1"/>
    </source>
</evidence>
<dbReference type="AlphaFoldDB" id="A0AAV5L078"/>
<evidence type="ECO:0000313" key="3">
    <source>
        <dbReference type="Proteomes" id="UP001054252"/>
    </source>
</evidence>
<dbReference type="PANTHER" id="PTHR15327">
    <property type="entry name" value="MICROFIBRIL-ASSOCIATED PROTEIN"/>
    <property type="match status" value="1"/>
</dbReference>
<dbReference type="InterPro" id="IPR009730">
    <property type="entry name" value="MFAP1_C"/>
</dbReference>
<gene>
    <name evidence="2" type="ORF">SLEP1_g39319</name>
</gene>
<name>A0AAV5L078_9ROSI</name>
<organism evidence="2 3">
    <name type="scientific">Rubroshorea leprosula</name>
    <dbReference type="NCBI Taxonomy" id="152421"/>
    <lineage>
        <taxon>Eukaryota</taxon>
        <taxon>Viridiplantae</taxon>
        <taxon>Streptophyta</taxon>
        <taxon>Embryophyta</taxon>
        <taxon>Tracheophyta</taxon>
        <taxon>Spermatophyta</taxon>
        <taxon>Magnoliopsida</taxon>
        <taxon>eudicotyledons</taxon>
        <taxon>Gunneridae</taxon>
        <taxon>Pentapetalae</taxon>
        <taxon>rosids</taxon>
        <taxon>malvids</taxon>
        <taxon>Malvales</taxon>
        <taxon>Dipterocarpaceae</taxon>
        <taxon>Rubroshorea</taxon>
    </lineage>
</organism>